<accession>A0A1G2T461</accession>
<name>A0A1G2T461_9BACT</name>
<evidence type="ECO:0000313" key="2">
    <source>
        <dbReference type="EMBL" id="OHA91808.1"/>
    </source>
</evidence>
<dbReference type="EMBL" id="MHVI01000010">
    <property type="protein sequence ID" value="OHA91808.1"/>
    <property type="molecule type" value="Genomic_DNA"/>
</dbReference>
<dbReference type="InterPro" id="IPR007211">
    <property type="entry name" value="DUF378"/>
</dbReference>
<dbReference type="AlphaFoldDB" id="A0A1G2T461"/>
<dbReference type="Proteomes" id="UP000177746">
    <property type="component" value="Unassembled WGS sequence"/>
</dbReference>
<proteinExistence type="predicted"/>
<organism evidence="2 3">
    <name type="scientific">Candidatus Zambryskibacteria bacterium RIFCSPHIGHO2_01_FULL_46_30</name>
    <dbReference type="NCBI Taxonomy" id="1802739"/>
    <lineage>
        <taxon>Bacteria</taxon>
        <taxon>Candidatus Zambryskiibacteriota</taxon>
    </lineage>
</organism>
<gene>
    <name evidence="2" type="ORF">A2665_02315</name>
</gene>
<comment type="caution">
    <text evidence="2">The sequence shown here is derived from an EMBL/GenBank/DDBJ whole genome shotgun (WGS) entry which is preliminary data.</text>
</comment>
<evidence type="ECO:0000256" key="1">
    <source>
        <dbReference type="SAM" id="Phobius"/>
    </source>
</evidence>
<keyword evidence="1" id="KW-1133">Transmembrane helix</keyword>
<evidence type="ECO:0000313" key="3">
    <source>
        <dbReference type="Proteomes" id="UP000177746"/>
    </source>
</evidence>
<keyword evidence="1" id="KW-0472">Membrane</keyword>
<evidence type="ECO:0008006" key="4">
    <source>
        <dbReference type="Google" id="ProtNLM"/>
    </source>
</evidence>
<reference evidence="2 3" key="1">
    <citation type="journal article" date="2016" name="Nat. Commun.">
        <title>Thousands of microbial genomes shed light on interconnected biogeochemical processes in an aquifer system.</title>
        <authorList>
            <person name="Anantharaman K."/>
            <person name="Brown C.T."/>
            <person name="Hug L.A."/>
            <person name="Sharon I."/>
            <person name="Castelle C.J."/>
            <person name="Probst A.J."/>
            <person name="Thomas B.C."/>
            <person name="Singh A."/>
            <person name="Wilkins M.J."/>
            <person name="Karaoz U."/>
            <person name="Brodie E.L."/>
            <person name="Williams K.H."/>
            <person name="Hubbard S.S."/>
            <person name="Banfield J.F."/>
        </authorList>
    </citation>
    <scope>NUCLEOTIDE SEQUENCE [LARGE SCALE GENOMIC DNA]</scope>
</reference>
<dbReference type="Pfam" id="PF04070">
    <property type="entry name" value="DUF378"/>
    <property type="match status" value="1"/>
</dbReference>
<keyword evidence="1" id="KW-0812">Transmembrane</keyword>
<protein>
    <recommendedName>
        <fullName evidence="4">DUF378 domain-containing protein</fullName>
    </recommendedName>
</protein>
<sequence>MKIHLITFTLLIVGGLNWGLEAAGYGIGSYIPEGVATTIYALVALSALYEIFSHRGLCRNCNPQGSQGGM</sequence>
<feature type="transmembrane region" description="Helical" evidence="1">
    <location>
        <begin position="34"/>
        <end position="52"/>
    </location>
</feature>